<proteinExistence type="predicted"/>
<reference evidence="1 2" key="1">
    <citation type="submission" date="2018-08" db="EMBL/GenBank/DDBJ databases">
        <title>A genome reference for cultivated species of the human gut microbiota.</title>
        <authorList>
            <person name="Zou Y."/>
            <person name="Xue W."/>
            <person name="Luo G."/>
        </authorList>
    </citation>
    <scope>NUCLEOTIDE SEQUENCE [LARGE SCALE GENOMIC DNA]</scope>
    <source>
        <strain evidence="1 2">AM28-23</strain>
    </source>
</reference>
<dbReference type="InterPro" id="IPR014718">
    <property type="entry name" value="GH-type_carb-bd"/>
</dbReference>
<comment type="caution">
    <text evidence="1">The sequence shown here is derived from an EMBL/GenBank/DDBJ whole genome shotgun (WGS) entry which is preliminary data.</text>
</comment>
<dbReference type="EMBL" id="QSKF01000009">
    <property type="protein sequence ID" value="RHE39096.1"/>
    <property type="molecule type" value="Genomic_DNA"/>
</dbReference>
<dbReference type="Pfam" id="PF01263">
    <property type="entry name" value="Aldose_epim"/>
    <property type="match status" value="1"/>
</dbReference>
<organism evidence="1 2">
    <name type="scientific">Blautia obeum</name>
    <dbReference type="NCBI Taxonomy" id="40520"/>
    <lineage>
        <taxon>Bacteria</taxon>
        <taxon>Bacillati</taxon>
        <taxon>Bacillota</taxon>
        <taxon>Clostridia</taxon>
        <taxon>Lachnospirales</taxon>
        <taxon>Lachnospiraceae</taxon>
        <taxon>Blautia</taxon>
    </lineage>
</organism>
<dbReference type="InterPro" id="IPR008183">
    <property type="entry name" value="Aldose_1/G6P_1-epimerase"/>
</dbReference>
<evidence type="ECO:0000313" key="2">
    <source>
        <dbReference type="Proteomes" id="UP000283745"/>
    </source>
</evidence>
<dbReference type="RefSeq" id="WP_015541952.1">
    <property type="nucleotide sequence ID" value="NZ_CABJFK010000009.1"/>
</dbReference>
<sequence>MNYKISNSKLSVEISSKGGELRSIQDAEGKEYLWQGDADSWTDRGPNLFPYIGRMTDGQYRYQGKTYHMDIHGFLPYMEMNLVEKKEDELVLGIQNTPETELCYPFLFELDICWKLIEDTLQITYYVRNKDIKTMYFGIGGHPGFCVPIADGLAFEDYRIDFGENAQLSQVVLSDDCFVTENTVPVPLVDDRYLPLQHGLFDRDAIVLDKMPKSLVIESKKDCRKIRVVYEDMKYLGIWHWPKMEVNYVCIEPWSSLPSRKGITEDLEIQPNLLRLESGCEYQNTWSITIEK</sequence>
<dbReference type="GO" id="GO:0005975">
    <property type="term" value="P:carbohydrate metabolic process"/>
    <property type="evidence" value="ECO:0007669"/>
    <property type="project" value="InterPro"/>
</dbReference>
<evidence type="ECO:0000313" key="1">
    <source>
        <dbReference type="EMBL" id="RHE39096.1"/>
    </source>
</evidence>
<dbReference type="Proteomes" id="UP000283745">
    <property type="component" value="Unassembled WGS sequence"/>
</dbReference>
<dbReference type="Gene3D" id="2.70.98.10">
    <property type="match status" value="1"/>
</dbReference>
<accession>A0A414J3V9</accession>
<dbReference type="SUPFAM" id="SSF74650">
    <property type="entry name" value="Galactose mutarotase-like"/>
    <property type="match status" value="1"/>
</dbReference>
<dbReference type="GO" id="GO:0016853">
    <property type="term" value="F:isomerase activity"/>
    <property type="evidence" value="ECO:0007669"/>
    <property type="project" value="InterPro"/>
</dbReference>
<gene>
    <name evidence="1" type="ORF">DW740_12240</name>
</gene>
<dbReference type="InterPro" id="IPR037481">
    <property type="entry name" value="LacX"/>
</dbReference>
<dbReference type="GO" id="GO:0030246">
    <property type="term" value="F:carbohydrate binding"/>
    <property type="evidence" value="ECO:0007669"/>
    <property type="project" value="InterPro"/>
</dbReference>
<protein>
    <submittedName>
        <fullName evidence="1">Aldose 1-epimerase family protein</fullName>
    </submittedName>
</protein>
<dbReference type="InterPro" id="IPR011013">
    <property type="entry name" value="Gal_mutarotase_sf_dom"/>
</dbReference>
<dbReference type="CDD" id="cd09024">
    <property type="entry name" value="Aldose_epim_lacX"/>
    <property type="match status" value="1"/>
</dbReference>
<name>A0A414J3V9_9FIRM</name>
<dbReference type="AlphaFoldDB" id="A0A414J3V9"/>